<proteinExistence type="predicted"/>
<name>A0A6J5YA67_PRUAR</name>
<reference evidence="4" key="1">
    <citation type="journal article" date="2020" name="Genome Biol.">
        <title>Gamete binning: chromosome-level and haplotype-resolved genome assembly enabled by high-throughput single-cell sequencing of gamete genomes.</title>
        <authorList>
            <person name="Campoy J.A."/>
            <person name="Sun H."/>
            <person name="Goel M."/>
            <person name="Jiao W.-B."/>
            <person name="Folz-Donahue K."/>
            <person name="Wang N."/>
            <person name="Rubio M."/>
            <person name="Liu C."/>
            <person name="Kukat C."/>
            <person name="Ruiz D."/>
            <person name="Huettel B."/>
            <person name="Schneeberger K."/>
        </authorList>
    </citation>
    <scope>NUCLEOTIDE SEQUENCE [LARGE SCALE GENOMIC DNA]</scope>
    <source>
        <strain evidence="4">cv. Rojo Pasion</strain>
    </source>
</reference>
<dbReference type="AlphaFoldDB" id="A0A6J5YA67"/>
<keyword evidence="4" id="KW-1185">Reference proteome</keyword>
<dbReference type="EMBL" id="CAEKDK010000008">
    <property type="protein sequence ID" value="CAB4290975.1"/>
    <property type="molecule type" value="Genomic_DNA"/>
</dbReference>
<accession>A0A6J5YA67</accession>
<protein>
    <submittedName>
        <fullName evidence="2">Uncharacterized protein</fullName>
    </submittedName>
</protein>
<dbReference type="Proteomes" id="UP000507222">
    <property type="component" value="Unassembled WGS sequence"/>
</dbReference>
<dbReference type="EMBL" id="CAEKKB010000008">
    <property type="protein sequence ID" value="CAB4321293.1"/>
    <property type="molecule type" value="Genomic_DNA"/>
</dbReference>
<sequence>MREWVGEGGSVGVKSRSGRVHVGRSAADLWAWFEVGADMGMVVSNDKLTTYIFSHSNCRI</sequence>
<organism evidence="2 4">
    <name type="scientific">Prunus armeniaca</name>
    <name type="common">Apricot</name>
    <name type="synonym">Armeniaca vulgaris</name>
    <dbReference type="NCBI Taxonomy" id="36596"/>
    <lineage>
        <taxon>Eukaryota</taxon>
        <taxon>Viridiplantae</taxon>
        <taxon>Streptophyta</taxon>
        <taxon>Embryophyta</taxon>
        <taxon>Tracheophyta</taxon>
        <taxon>Spermatophyta</taxon>
        <taxon>Magnoliopsida</taxon>
        <taxon>eudicotyledons</taxon>
        <taxon>Gunneridae</taxon>
        <taxon>Pentapetalae</taxon>
        <taxon>rosids</taxon>
        <taxon>fabids</taxon>
        <taxon>Rosales</taxon>
        <taxon>Rosaceae</taxon>
        <taxon>Amygdaloideae</taxon>
        <taxon>Amygdaleae</taxon>
        <taxon>Prunus</taxon>
    </lineage>
</organism>
<dbReference type="Proteomes" id="UP000507245">
    <property type="component" value="Unassembled WGS sequence"/>
</dbReference>
<gene>
    <name evidence="1" type="ORF">CURHAP_LOCUS51191</name>
    <name evidence="2" type="ORF">ORAREDHAP_LOCUS50458</name>
</gene>
<evidence type="ECO:0000313" key="3">
    <source>
        <dbReference type="Proteomes" id="UP000507222"/>
    </source>
</evidence>
<evidence type="ECO:0000313" key="1">
    <source>
        <dbReference type="EMBL" id="CAB4290975.1"/>
    </source>
</evidence>
<evidence type="ECO:0000313" key="4">
    <source>
        <dbReference type="Proteomes" id="UP000507245"/>
    </source>
</evidence>
<evidence type="ECO:0000313" key="2">
    <source>
        <dbReference type="EMBL" id="CAB4321293.1"/>
    </source>
</evidence>
<reference evidence="2 3" key="2">
    <citation type="submission" date="2020-05" db="EMBL/GenBank/DDBJ databases">
        <authorList>
            <person name="Campoy J."/>
            <person name="Schneeberger K."/>
            <person name="Spophaly S."/>
        </authorList>
    </citation>
    <scope>NUCLEOTIDE SEQUENCE [LARGE SCALE GENOMIC DNA]</scope>
    <source>
        <strain evidence="2">PruArmRojPasFocal</strain>
    </source>
</reference>